<keyword evidence="4" id="KW-1185">Reference proteome</keyword>
<protein>
    <submittedName>
        <fullName evidence="3">Peptidoglycan/LPS O-acetylase OafA/YrhL</fullName>
    </submittedName>
</protein>
<dbReference type="Pfam" id="PF01757">
    <property type="entry name" value="Acyl_transf_3"/>
    <property type="match status" value="1"/>
</dbReference>
<feature type="transmembrane region" description="Helical" evidence="1">
    <location>
        <begin position="303"/>
        <end position="325"/>
    </location>
</feature>
<dbReference type="InterPro" id="IPR002656">
    <property type="entry name" value="Acyl_transf_3_dom"/>
</dbReference>
<dbReference type="EMBL" id="SGXC01000003">
    <property type="protein sequence ID" value="RZS78503.1"/>
    <property type="molecule type" value="Genomic_DNA"/>
</dbReference>
<proteinExistence type="predicted"/>
<dbReference type="PANTHER" id="PTHR23028:SF131">
    <property type="entry name" value="BLR2367 PROTEIN"/>
    <property type="match status" value="1"/>
</dbReference>
<feature type="transmembrane region" description="Helical" evidence="1">
    <location>
        <begin position="127"/>
        <end position="149"/>
    </location>
</feature>
<keyword evidence="1" id="KW-0472">Membrane</keyword>
<dbReference type="GO" id="GO:0000271">
    <property type="term" value="P:polysaccharide biosynthetic process"/>
    <property type="evidence" value="ECO:0007669"/>
    <property type="project" value="TreeGrafter"/>
</dbReference>
<accession>A0A4Q7N8V3</accession>
<feature type="transmembrane region" description="Helical" evidence="1">
    <location>
        <begin position="76"/>
        <end position="98"/>
    </location>
</feature>
<keyword evidence="1" id="KW-1133">Transmembrane helix</keyword>
<feature type="transmembrane region" description="Helical" evidence="1">
    <location>
        <begin position="237"/>
        <end position="254"/>
    </location>
</feature>
<organism evidence="3 4">
    <name type="scientific">Pigmentiphaga kullae</name>
    <dbReference type="NCBI Taxonomy" id="151784"/>
    <lineage>
        <taxon>Bacteria</taxon>
        <taxon>Pseudomonadati</taxon>
        <taxon>Pseudomonadota</taxon>
        <taxon>Betaproteobacteria</taxon>
        <taxon>Burkholderiales</taxon>
        <taxon>Alcaligenaceae</taxon>
        <taxon>Pigmentiphaga</taxon>
    </lineage>
</organism>
<name>A0A4Q7N8V3_9BURK</name>
<evidence type="ECO:0000256" key="1">
    <source>
        <dbReference type="SAM" id="Phobius"/>
    </source>
</evidence>
<dbReference type="AlphaFoldDB" id="A0A4Q7N8V3"/>
<dbReference type="GO" id="GO:0016747">
    <property type="term" value="F:acyltransferase activity, transferring groups other than amino-acyl groups"/>
    <property type="evidence" value="ECO:0007669"/>
    <property type="project" value="InterPro"/>
</dbReference>
<dbReference type="GO" id="GO:0016020">
    <property type="term" value="C:membrane"/>
    <property type="evidence" value="ECO:0007669"/>
    <property type="project" value="TreeGrafter"/>
</dbReference>
<evidence type="ECO:0000259" key="2">
    <source>
        <dbReference type="Pfam" id="PF01757"/>
    </source>
</evidence>
<feature type="transmembrane region" description="Helical" evidence="1">
    <location>
        <begin position="214"/>
        <end position="231"/>
    </location>
</feature>
<reference evidence="3 4" key="1">
    <citation type="submission" date="2019-02" db="EMBL/GenBank/DDBJ databases">
        <title>Genomic Encyclopedia of Type Strains, Phase IV (KMG-IV): sequencing the most valuable type-strain genomes for metagenomic binning, comparative biology and taxonomic classification.</title>
        <authorList>
            <person name="Goeker M."/>
        </authorList>
    </citation>
    <scope>NUCLEOTIDE SEQUENCE [LARGE SCALE GENOMIC DNA]</scope>
    <source>
        <strain evidence="3 4">K24</strain>
    </source>
</reference>
<dbReference type="Proteomes" id="UP000292445">
    <property type="component" value="Unassembled WGS sequence"/>
</dbReference>
<dbReference type="PANTHER" id="PTHR23028">
    <property type="entry name" value="ACETYLTRANSFERASE"/>
    <property type="match status" value="1"/>
</dbReference>
<gene>
    <name evidence="3" type="ORF">EV675_5153</name>
</gene>
<feature type="transmembrane region" description="Helical" evidence="1">
    <location>
        <begin position="156"/>
        <end position="174"/>
    </location>
</feature>
<evidence type="ECO:0000313" key="4">
    <source>
        <dbReference type="Proteomes" id="UP000292445"/>
    </source>
</evidence>
<dbReference type="InterPro" id="IPR050879">
    <property type="entry name" value="Acyltransferase_3"/>
</dbReference>
<sequence>MEIRSIQHLRALAALMVVVFHLHPQLARMGYEGAWPDWLSNGVDIFFVISGFIMWTTTAGRPVTPMDFYRRRIVRIVPLYWLITSVVVAIMLAAPQLLQTARFDLPHVLASYAFIAWPSPAGHVEPVLVPGWTLNYEMFFYLLFGLALLLPERRRLAATGLVLAALAAVGWWLRPASPAAGFYTSDIMLEFLAGMMLGRLYAGGGWPARNAAGWPLALAGLALLAGSGAWPAGTSRLLQAGLPSILIVAGALAIERTGRTPSWPLLHRVGDASYSLYLIHPLVLSALSQAWRKAGLGGTAAGMAAFCLVAVAVSTLAGLACHRLVERPLGQRLARRRLPAVRATTG</sequence>
<feature type="domain" description="Acyltransferase 3" evidence="2">
    <location>
        <begin position="4"/>
        <end position="317"/>
    </location>
</feature>
<dbReference type="OrthoDB" id="9814807at2"/>
<dbReference type="RefSeq" id="WP_130361294.1">
    <property type="nucleotide sequence ID" value="NZ_SGXC01000003.1"/>
</dbReference>
<keyword evidence="1" id="KW-0812">Transmembrane</keyword>
<evidence type="ECO:0000313" key="3">
    <source>
        <dbReference type="EMBL" id="RZS78503.1"/>
    </source>
</evidence>
<feature type="transmembrane region" description="Helical" evidence="1">
    <location>
        <begin position="45"/>
        <end position="64"/>
    </location>
</feature>
<comment type="caution">
    <text evidence="3">The sequence shown here is derived from an EMBL/GenBank/DDBJ whole genome shotgun (WGS) entry which is preliminary data.</text>
</comment>